<organism evidence="2 3">
    <name type="scientific">Saitozyma podzolica</name>
    <dbReference type="NCBI Taxonomy" id="1890683"/>
    <lineage>
        <taxon>Eukaryota</taxon>
        <taxon>Fungi</taxon>
        <taxon>Dikarya</taxon>
        <taxon>Basidiomycota</taxon>
        <taxon>Agaricomycotina</taxon>
        <taxon>Tremellomycetes</taxon>
        <taxon>Tremellales</taxon>
        <taxon>Trimorphomycetaceae</taxon>
        <taxon>Saitozyma</taxon>
    </lineage>
</organism>
<dbReference type="GO" id="GO:0006813">
    <property type="term" value="P:potassium ion transport"/>
    <property type="evidence" value="ECO:0007669"/>
    <property type="project" value="TreeGrafter"/>
</dbReference>
<evidence type="ECO:0000313" key="2">
    <source>
        <dbReference type="EMBL" id="RSH82275.1"/>
    </source>
</evidence>
<dbReference type="PANTHER" id="PTHR28062">
    <property type="entry name" value="K+-H+ EXCHANGE-LIKE PROTEIN"/>
    <property type="match status" value="1"/>
</dbReference>
<dbReference type="GO" id="GO:0005743">
    <property type="term" value="C:mitochondrial inner membrane"/>
    <property type="evidence" value="ECO:0007669"/>
    <property type="project" value="TreeGrafter"/>
</dbReference>
<dbReference type="EMBL" id="RSCD01000027">
    <property type="protein sequence ID" value="RSH82275.1"/>
    <property type="molecule type" value="Genomic_DNA"/>
</dbReference>
<comment type="caution">
    <text evidence="2">The sequence shown here is derived from an EMBL/GenBank/DDBJ whole genome shotgun (WGS) entry which is preliminary data.</text>
</comment>
<sequence>MSGKLTAVHRPFRILALPLARLPRPIPRSTPAASPTPSAPSAASSAQVQPDAPTTSSSAATPLKPANPLMLFQVTQPDPPPEAGPPNIAQRALTKASDTWLKLGDRPKDSWMYWFYARGEKLMDRIEYEEWMLKAIQEDRGVKIAKKEGETQEKIEVSSSTSCYVYAPYESFHSLRQIPLLHPTLKEQPLPPLLPKLHRLLIHRIPHHKKLMYRFLILCVYSELSYVPLLTYCLLSNRPPWVCYTSPRLLRQLPRHLALRHHPVVPNFPLFYVLWRAWSHYKAWRGALYLENLLKLGMIVEKPSEQLDEIYTSQGVVVGPQGGENVAPDTTSSEGVKKGARGPIKGAPATLANEETSVEGKEEIAPDATATPATQVFHASTEKHKHGKHNSPHADPTVRPSGLLLGKNQVPLLSRAFLLKPNEIVDVNRAVEQAEARLRAVEQKNVEVKAEEEGKMPPKTEWRGTCTGD</sequence>
<evidence type="ECO:0000256" key="1">
    <source>
        <dbReference type="SAM" id="MobiDB-lite"/>
    </source>
</evidence>
<feature type="region of interest" description="Disordered" evidence="1">
    <location>
        <begin position="321"/>
        <end position="358"/>
    </location>
</feature>
<dbReference type="Pfam" id="PF10173">
    <property type="entry name" value="Mit_KHE1"/>
    <property type="match status" value="2"/>
</dbReference>
<dbReference type="PANTHER" id="PTHR28062:SF1">
    <property type="entry name" value="TRANSMEMBRANE PROTEIN"/>
    <property type="match status" value="1"/>
</dbReference>
<dbReference type="AlphaFoldDB" id="A0A427XU55"/>
<protein>
    <submittedName>
        <fullName evidence="2">Uncharacterized protein</fullName>
    </submittedName>
</protein>
<accession>A0A427XU55</accession>
<dbReference type="Proteomes" id="UP000279259">
    <property type="component" value="Unassembled WGS sequence"/>
</dbReference>
<dbReference type="GO" id="GO:1902600">
    <property type="term" value="P:proton transmembrane transport"/>
    <property type="evidence" value="ECO:0007669"/>
    <property type="project" value="TreeGrafter"/>
</dbReference>
<dbReference type="InterPro" id="IPR018786">
    <property type="entry name" value="Mit_KHE1"/>
</dbReference>
<feature type="region of interest" description="Disordered" evidence="1">
    <location>
        <begin position="23"/>
        <end position="64"/>
    </location>
</feature>
<proteinExistence type="predicted"/>
<reference evidence="2 3" key="1">
    <citation type="submission" date="2018-11" db="EMBL/GenBank/DDBJ databases">
        <title>Genome sequence of Saitozyma podzolica DSM 27192.</title>
        <authorList>
            <person name="Aliyu H."/>
            <person name="Gorte O."/>
            <person name="Ochsenreither K."/>
        </authorList>
    </citation>
    <scope>NUCLEOTIDE SEQUENCE [LARGE SCALE GENOMIC DNA]</scope>
    <source>
        <strain evidence="2 3">DSM 27192</strain>
    </source>
</reference>
<keyword evidence="3" id="KW-1185">Reference proteome</keyword>
<name>A0A427XU55_9TREE</name>
<feature type="region of interest" description="Disordered" evidence="1">
    <location>
        <begin position="379"/>
        <end position="402"/>
    </location>
</feature>
<dbReference type="OrthoDB" id="5562676at2759"/>
<feature type="compositionally biased region" description="Basic and acidic residues" evidence="1">
    <location>
        <begin position="448"/>
        <end position="462"/>
    </location>
</feature>
<feature type="region of interest" description="Disordered" evidence="1">
    <location>
        <begin position="448"/>
        <end position="469"/>
    </location>
</feature>
<evidence type="ECO:0000313" key="3">
    <source>
        <dbReference type="Proteomes" id="UP000279259"/>
    </source>
</evidence>
<feature type="compositionally biased region" description="Low complexity" evidence="1">
    <location>
        <begin position="23"/>
        <end position="46"/>
    </location>
</feature>
<gene>
    <name evidence="2" type="ORF">EHS25_005985</name>
</gene>